<evidence type="ECO:0000313" key="17">
    <source>
        <dbReference type="Proteomes" id="UP000475117"/>
    </source>
</evidence>
<evidence type="ECO:0000256" key="13">
    <source>
        <dbReference type="PIRSR" id="PIRSR006250-1"/>
    </source>
</evidence>
<comment type="catalytic activity">
    <reaction evidence="10">
        <text>nicotinate beta-D-ribonucleotide + CO2 + diphosphate = quinolinate + 5-phospho-alpha-D-ribose 1-diphosphate + 2 H(+)</text>
        <dbReference type="Rhea" id="RHEA:12733"/>
        <dbReference type="ChEBI" id="CHEBI:15378"/>
        <dbReference type="ChEBI" id="CHEBI:16526"/>
        <dbReference type="ChEBI" id="CHEBI:29959"/>
        <dbReference type="ChEBI" id="CHEBI:33019"/>
        <dbReference type="ChEBI" id="CHEBI:57502"/>
        <dbReference type="ChEBI" id="CHEBI:58017"/>
        <dbReference type="EC" id="2.4.2.19"/>
    </reaction>
</comment>
<evidence type="ECO:0000259" key="14">
    <source>
        <dbReference type="Pfam" id="PF01729"/>
    </source>
</evidence>
<keyword evidence="6" id="KW-0662">Pyridine nucleotide biosynthesis</keyword>
<dbReference type="GO" id="GO:0034213">
    <property type="term" value="P:quinolinate catabolic process"/>
    <property type="evidence" value="ECO:0007669"/>
    <property type="project" value="TreeGrafter"/>
</dbReference>
<evidence type="ECO:0000313" key="16">
    <source>
        <dbReference type="EMBL" id="QQL45286.1"/>
    </source>
</evidence>
<dbReference type="FunFam" id="3.20.20.70:FF:000030">
    <property type="entry name" value="Nicotinate-nucleotide pyrophosphorylase, carboxylating"/>
    <property type="match status" value="1"/>
</dbReference>
<feature type="binding site" evidence="13">
    <location>
        <position position="198"/>
    </location>
    <ligand>
        <name>substrate</name>
    </ligand>
</feature>
<dbReference type="SUPFAM" id="SSF54675">
    <property type="entry name" value="Nicotinate/Quinolinate PRTase N-terminal domain-like"/>
    <property type="match status" value="1"/>
</dbReference>
<feature type="binding site" evidence="13">
    <location>
        <begin position="267"/>
        <end position="269"/>
    </location>
    <ligand>
        <name>substrate</name>
    </ligand>
</feature>
<feature type="binding site" evidence="13">
    <location>
        <position position="166"/>
    </location>
    <ligand>
        <name>substrate</name>
    </ligand>
</feature>
<dbReference type="SUPFAM" id="SSF51690">
    <property type="entry name" value="Nicotinate/Quinolinate PRTase C-terminal domain-like"/>
    <property type="match status" value="1"/>
</dbReference>
<dbReference type="PANTHER" id="PTHR32179">
    <property type="entry name" value="NICOTINATE-NUCLEOTIDE PYROPHOSPHORYLASE [CARBOXYLATING]"/>
    <property type="match status" value="1"/>
</dbReference>
<evidence type="ECO:0000256" key="2">
    <source>
        <dbReference type="ARBA" id="ARBA00004893"/>
    </source>
</evidence>
<dbReference type="InterPro" id="IPR004393">
    <property type="entry name" value="NadC"/>
</dbReference>
<evidence type="ECO:0000256" key="9">
    <source>
        <dbReference type="ARBA" id="ARBA00033102"/>
    </source>
</evidence>
<evidence type="ECO:0000256" key="4">
    <source>
        <dbReference type="ARBA" id="ARBA00011218"/>
    </source>
</evidence>
<evidence type="ECO:0000256" key="12">
    <source>
        <dbReference type="PIRNR" id="PIRNR006250"/>
    </source>
</evidence>
<dbReference type="CDD" id="cd01572">
    <property type="entry name" value="QPRTase"/>
    <property type="match status" value="1"/>
</dbReference>
<feature type="binding site" evidence="13">
    <location>
        <position position="220"/>
    </location>
    <ligand>
        <name>substrate</name>
    </ligand>
</feature>
<sequence>MSAIPNLEDHVRAALEEDLGTPGDLTAQYFLDPECEMTVDLCAREPGVLAGTEPAVEALRQVDPSLNVELLLNDGAPLERGSIVMRISGKAASIVTAERTALNYLQRLSGVATATKRYVDAVAGTGVKILDTRKTTPGWRYLEKAAVIAGGAVNHRMGLYDMVMVKDNHMLAQRGIAAMQEAIDRLHADHPAVAVEIEVDTLEQLEEVLHLTDVQRVLLDNMPPKVLRQAVAMREASGSSVEFEASGGITLDTIRAVAETGVDFISVGALTHSAVSLDLGLDGKG</sequence>
<dbReference type="InterPro" id="IPR036068">
    <property type="entry name" value="Nicotinate_pribotase-like_C"/>
</dbReference>
<comment type="subunit">
    <text evidence="4">Hexamer formed by 3 homodimers.</text>
</comment>
<dbReference type="GO" id="GO:0009435">
    <property type="term" value="P:NAD+ biosynthetic process"/>
    <property type="evidence" value="ECO:0007669"/>
    <property type="project" value="UniProtKB-UniPathway"/>
</dbReference>
<dbReference type="Pfam" id="PF02749">
    <property type="entry name" value="QRPTase_N"/>
    <property type="match status" value="1"/>
</dbReference>
<dbReference type="PIRSF" id="PIRSF006250">
    <property type="entry name" value="NadC_ModD"/>
    <property type="match status" value="1"/>
</dbReference>
<dbReference type="InterPro" id="IPR022412">
    <property type="entry name" value="Quinolinate_PRibosylTrfase_N"/>
</dbReference>
<evidence type="ECO:0000256" key="6">
    <source>
        <dbReference type="ARBA" id="ARBA00022642"/>
    </source>
</evidence>
<evidence type="ECO:0000256" key="7">
    <source>
        <dbReference type="ARBA" id="ARBA00022676"/>
    </source>
</evidence>
<dbReference type="InterPro" id="IPR027277">
    <property type="entry name" value="NadC/ModD"/>
</dbReference>
<dbReference type="InterPro" id="IPR037128">
    <property type="entry name" value="Quinolinate_PRibosylTase_N_sf"/>
</dbReference>
<dbReference type="InterPro" id="IPR013785">
    <property type="entry name" value="Aldolase_TIM"/>
</dbReference>
<gene>
    <name evidence="16" type="primary">nadC</name>
    <name evidence="16" type="ORF">G3M56_001485</name>
</gene>
<keyword evidence="7 12" id="KW-0328">Glycosyltransferase</keyword>
<organism evidence="16 17">
    <name type="scientific">Sulfuriroseicoccus oceanibius</name>
    <dbReference type="NCBI Taxonomy" id="2707525"/>
    <lineage>
        <taxon>Bacteria</taxon>
        <taxon>Pseudomonadati</taxon>
        <taxon>Verrucomicrobiota</taxon>
        <taxon>Verrucomicrobiia</taxon>
        <taxon>Verrucomicrobiales</taxon>
        <taxon>Verrucomicrobiaceae</taxon>
        <taxon>Sulfuriroseicoccus</taxon>
    </lineage>
</organism>
<dbReference type="Pfam" id="PF01729">
    <property type="entry name" value="QRPTase_C"/>
    <property type="match status" value="1"/>
</dbReference>
<reference evidence="16 17" key="1">
    <citation type="submission" date="2020-12" db="EMBL/GenBank/DDBJ databases">
        <title>Sulforoseuscoccus oceanibium gen. nov., sp. nov., a representative of the phylum Verrucomicrobia with special cytoplasmic membrane, and proposal of Sulforoseuscoccusaceae fam. nov.</title>
        <authorList>
            <person name="Xi F."/>
        </authorList>
    </citation>
    <scope>NUCLEOTIDE SEQUENCE [LARGE SCALE GENOMIC DNA]</scope>
    <source>
        <strain evidence="16 17">T37</strain>
    </source>
</reference>
<dbReference type="PANTHER" id="PTHR32179:SF3">
    <property type="entry name" value="NICOTINATE-NUCLEOTIDE PYROPHOSPHORYLASE [CARBOXYLATING]"/>
    <property type="match status" value="1"/>
</dbReference>
<feature type="binding site" evidence="13">
    <location>
        <begin position="132"/>
        <end position="134"/>
    </location>
    <ligand>
        <name>substrate</name>
    </ligand>
</feature>
<evidence type="ECO:0000256" key="10">
    <source>
        <dbReference type="ARBA" id="ARBA00047445"/>
    </source>
</evidence>
<dbReference type="UniPathway" id="UPA00253">
    <property type="reaction ID" value="UER00331"/>
</dbReference>
<feature type="domain" description="Quinolinate phosphoribosyl transferase C-terminal" evidence="14">
    <location>
        <begin position="111"/>
        <end position="282"/>
    </location>
</feature>
<evidence type="ECO:0000256" key="3">
    <source>
        <dbReference type="ARBA" id="ARBA00009400"/>
    </source>
</evidence>
<comment type="function">
    <text evidence="1">Involved in the catabolism of quinolinic acid (QA).</text>
</comment>
<dbReference type="Gene3D" id="3.90.1170.20">
    <property type="entry name" value="Quinolinate phosphoribosyl transferase, N-terminal domain"/>
    <property type="match status" value="1"/>
</dbReference>
<keyword evidence="8 12" id="KW-0808">Transferase</keyword>
<feature type="binding site" evidence="13">
    <location>
        <position position="99"/>
    </location>
    <ligand>
        <name>substrate</name>
    </ligand>
</feature>
<dbReference type="EMBL" id="CP066776">
    <property type="protein sequence ID" value="QQL45286.1"/>
    <property type="molecule type" value="Genomic_DNA"/>
</dbReference>
<dbReference type="KEGG" id="soa:G3M56_001485"/>
<dbReference type="InterPro" id="IPR002638">
    <property type="entry name" value="Quinolinate_PRibosylTrfase_C"/>
</dbReference>
<dbReference type="RefSeq" id="WP_164363936.1">
    <property type="nucleotide sequence ID" value="NZ_CP066776.1"/>
</dbReference>
<name>A0A6B3LC42_9BACT</name>
<dbReference type="Proteomes" id="UP000475117">
    <property type="component" value="Chromosome"/>
</dbReference>
<feature type="binding site" evidence="13">
    <location>
        <position position="156"/>
    </location>
    <ligand>
        <name>substrate</name>
    </ligand>
</feature>
<evidence type="ECO:0000256" key="11">
    <source>
        <dbReference type="ARBA" id="ARBA00069173"/>
    </source>
</evidence>
<dbReference type="AlphaFoldDB" id="A0A6B3LC42"/>
<dbReference type="Gene3D" id="3.20.20.70">
    <property type="entry name" value="Aldolase class I"/>
    <property type="match status" value="1"/>
</dbReference>
<dbReference type="GO" id="GO:0004514">
    <property type="term" value="F:nicotinate-nucleotide diphosphorylase (carboxylating) activity"/>
    <property type="evidence" value="ECO:0007669"/>
    <property type="project" value="UniProtKB-EC"/>
</dbReference>
<dbReference type="FunFam" id="3.90.1170.20:FF:000001">
    <property type="entry name" value="Nicotinate-nucleotide diphosphorylase (Carboxylating)"/>
    <property type="match status" value="1"/>
</dbReference>
<comment type="pathway">
    <text evidence="2">Cofactor biosynthesis; NAD(+) biosynthesis; nicotinate D-ribonucleotide from quinolinate: step 1/1.</text>
</comment>
<dbReference type="EC" id="2.4.2.19" evidence="5"/>
<dbReference type="GO" id="GO:0005737">
    <property type="term" value="C:cytoplasm"/>
    <property type="evidence" value="ECO:0007669"/>
    <property type="project" value="TreeGrafter"/>
</dbReference>
<proteinExistence type="inferred from homology"/>
<comment type="similarity">
    <text evidence="3 12">Belongs to the NadC/ModD family.</text>
</comment>
<accession>A0A6B3LC42</accession>
<dbReference type="NCBIfam" id="TIGR00078">
    <property type="entry name" value="nadC"/>
    <property type="match status" value="1"/>
</dbReference>
<feature type="binding site" evidence="13">
    <location>
        <begin position="246"/>
        <end position="248"/>
    </location>
    <ligand>
        <name>substrate</name>
    </ligand>
</feature>
<evidence type="ECO:0000256" key="8">
    <source>
        <dbReference type="ARBA" id="ARBA00022679"/>
    </source>
</evidence>
<evidence type="ECO:0000259" key="15">
    <source>
        <dbReference type="Pfam" id="PF02749"/>
    </source>
</evidence>
<feature type="domain" description="Quinolinate phosphoribosyl transferase N-terminal" evidence="15">
    <location>
        <begin position="24"/>
        <end position="109"/>
    </location>
</feature>
<keyword evidence="17" id="KW-1185">Reference proteome</keyword>
<evidence type="ECO:0000256" key="1">
    <source>
        <dbReference type="ARBA" id="ARBA00003237"/>
    </source>
</evidence>
<evidence type="ECO:0000256" key="5">
    <source>
        <dbReference type="ARBA" id="ARBA00011944"/>
    </source>
</evidence>
<protein>
    <recommendedName>
        <fullName evidence="11">Probable nicotinate-nucleotide pyrophosphorylase [carboxylating]</fullName>
        <ecNumber evidence="5">2.4.2.19</ecNumber>
    </recommendedName>
    <alternativeName>
        <fullName evidence="9">Quinolinate phosphoribosyltransferase [decarboxylating]</fullName>
    </alternativeName>
</protein>